<comment type="similarity">
    <text evidence="6">Belongs to the Mrp/NBP35 ATP-binding proteins family.</text>
</comment>
<dbReference type="GO" id="GO:0016887">
    <property type="term" value="F:ATP hydrolysis activity"/>
    <property type="evidence" value="ECO:0007669"/>
    <property type="project" value="UniProtKB-UniRule"/>
</dbReference>
<feature type="binding site" evidence="6">
    <location>
        <begin position="105"/>
        <end position="112"/>
    </location>
    <ligand>
        <name>ATP</name>
        <dbReference type="ChEBI" id="CHEBI:30616"/>
    </ligand>
</feature>
<keyword evidence="3 6" id="KW-0067">ATP-binding</keyword>
<dbReference type="InterPro" id="IPR002744">
    <property type="entry name" value="MIP18-like"/>
</dbReference>
<gene>
    <name evidence="8" type="ORF">CQA69_02490</name>
</gene>
<evidence type="ECO:0000256" key="5">
    <source>
        <dbReference type="ARBA" id="ARBA00023014"/>
    </source>
</evidence>
<feature type="domain" description="MIP18 family-like" evidence="7">
    <location>
        <begin position="2"/>
        <end position="67"/>
    </location>
</feature>
<organism evidence="8 9">
    <name type="scientific">Campylobacter estrildidarum</name>
    <dbReference type="NCBI Taxonomy" id="2510189"/>
    <lineage>
        <taxon>Bacteria</taxon>
        <taxon>Pseudomonadati</taxon>
        <taxon>Campylobacterota</taxon>
        <taxon>Epsilonproteobacteria</taxon>
        <taxon>Campylobacterales</taxon>
        <taxon>Campylobacteraceae</taxon>
        <taxon>Campylobacter</taxon>
    </lineage>
</organism>
<evidence type="ECO:0000256" key="2">
    <source>
        <dbReference type="ARBA" id="ARBA00022741"/>
    </source>
</evidence>
<dbReference type="GO" id="GO:0051539">
    <property type="term" value="F:4 iron, 4 sulfur cluster binding"/>
    <property type="evidence" value="ECO:0007669"/>
    <property type="project" value="TreeGrafter"/>
</dbReference>
<dbReference type="Proteomes" id="UP000308838">
    <property type="component" value="Unassembled WGS sequence"/>
</dbReference>
<dbReference type="GO" id="GO:0016226">
    <property type="term" value="P:iron-sulfur cluster assembly"/>
    <property type="evidence" value="ECO:0007669"/>
    <property type="project" value="InterPro"/>
</dbReference>
<keyword evidence="4 6" id="KW-0408">Iron</keyword>
<evidence type="ECO:0000256" key="1">
    <source>
        <dbReference type="ARBA" id="ARBA00022723"/>
    </source>
</evidence>
<protein>
    <recommendedName>
        <fullName evidence="6">Iron-sulfur cluster carrier protein</fullName>
    </recommendedName>
</protein>
<dbReference type="CDD" id="cd02037">
    <property type="entry name" value="Mrp_NBP35"/>
    <property type="match status" value="1"/>
</dbReference>
<dbReference type="PANTHER" id="PTHR42961">
    <property type="entry name" value="IRON-SULFUR PROTEIN NUBPL"/>
    <property type="match status" value="1"/>
</dbReference>
<dbReference type="OrthoDB" id="9809679at2"/>
<dbReference type="Pfam" id="PF01883">
    <property type="entry name" value="FeS_assembly_P"/>
    <property type="match status" value="1"/>
</dbReference>
<evidence type="ECO:0000313" key="8">
    <source>
        <dbReference type="EMBL" id="TKX31509.1"/>
    </source>
</evidence>
<evidence type="ECO:0000256" key="4">
    <source>
        <dbReference type="ARBA" id="ARBA00023004"/>
    </source>
</evidence>
<dbReference type="InterPro" id="IPR019591">
    <property type="entry name" value="Mrp/NBP35_ATP-bd"/>
</dbReference>
<reference evidence="8 9" key="1">
    <citation type="submission" date="2018-05" db="EMBL/GenBank/DDBJ databases">
        <title>Novel Campyloabacter and Helicobacter Species and Strains.</title>
        <authorList>
            <person name="Mannion A.J."/>
            <person name="Shen Z."/>
            <person name="Fox J.G."/>
        </authorList>
    </citation>
    <scope>NUCLEOTIDE SEQUENCE [LARGE SCALE GENOMIC DNA]</scope>
    <source>
        <strain evidence="9">MIT17-664</strain>
    </source>
</reference>
<dbReference type="Gene3D" id="3.30.300.130">
    <property type="entry name" value="Fe-S cluster assembly (FSCA)"/>
    <property type="match status" value="1"/>
</dbReference>
<dbReference type="AlphaFoldDB" id="A0A4U7BIZ9"/>
<dbReference type="GO" id="GO:0046872">
    <property type="term" value="F:metal ion binding"/>
    <property type="evidence" value="ECO:0007669"/>
    <property type="project" value="UniProtKB-KW"/>
</dbReference>
<keyword evidence="1 6" id="KW-0479">Metal-binding</keyword>
<comment type="subunit">
    <text evidence="6">Homodimer.</text>
</comment>
<proteinExistence type="inferred from homology"/>
<keyword evidence="9" id="KW-1185">Reference proteome</keyword>
<name>A0A4U7BIZ9_9BACT</name>
<evidence type="ECO:0000313" key="9">
    <source>
        <dbReference type="Proteomes" id="UP000308838"/>
    </source>
</evidence>
<dbReference type="GO" id="GO:0140663">
    <property type="term" value="F:ATP-dependent FeS chaperone activity"/>
    <property type="evidence" value="ECO:0007669"/>
    <property type="project" value="InterPro"/>
</dbReference>
<keyword evidence="2 6" id="KW-0547">Nucleotide-binding</keyword>
<accession>A0A4U7BIZ9</accession>
<dbReference type="SUPFAM" id="SSF117916">
    <property type="entry name" value="Fe-S cluster assembly (FSCA) domain-like"/>
    <property type="match status" value="1"/>
</dbReference>
<dbReference type="HAMAP" id="MF_02040">
    <property type="entry name" value="Mrp_NBP35"/>
    <property type="match status" value="1"/>
</dbReference>
<dbReference type="GO" id="GO:0005524">
    <property type="term" value="F:ATP binding"/>
    <property type="evidence" value="ECO:0007669"/>
    <property type="project" value="UniProtKB-UniRule"/>
</dbReference>
<dbReference type="InterPro" id="IPR044304">
    <property type="entry name" value="NUBPL-like"/>
</dbReference>
<comment type="function">
    <text evidence="6">Binds and transfers iron-sulfur (Fe-S) clusters to target apoproteins. Can hydrolyze ATP.</text>
</comment>
<dbReference type="RefSeq" id="WP_137620248.1">
    <property type="nucleotide sequence ID" value="NZ_NXLZ01000003.1"/>
</dbReference>
<dbReference type="InterPro" id="IPR033756">
    <property type="entry name" value="YlxH/NBP35"/>
</dbReference>
<dbReference type="FunFam" id="3.40.50.300:FF:001119">
    <property type="entry name" value="Iron-sulfur cluster carrier protein"/>
    <property type="match status" value="1"/>
</dbReference>
<dbReference type="SUPFAM" id="SSF52540">
    <property type="entry name" value="P-loop containing nucleoside triphosphate hydrolases"/>
    <property type="match status" value="1"/>
</dbReference>
<sequence length="368" mass="40396">MKEQILEKLKNVKYPNFEKDIVSFGFVKEIKVENNEAFINIEIASSNPEISNEIRKNVNEVLSSLNLKNIEINIITPKIPEEKSNSRSGKNIVPQVKNFIMISSGKGGVGKSTTTVNLAISMAKMGKKVGILDADIYGPNIPRMLGETKTQPEVVGQRLKPILTHGVYMMSMGVLIEEGQGLMWRGAMIMKAMEQLLADVIWPELDVLFLDMPPGTGDAQITSAQSIPITAGVCVSTPQTVSLDDSKRALDMFNKLHIPIAGIVENMSGFLCPDNGKEYDIFGKGTTEEMAKAYKSEVLAQIPIEMIVREGGDDGKPVSFYHPESVSSKRYLMAAEKIWNFIEKINNEGGADNSAIQPIMNGKSACSH</sequence>
<evidence type="ECO:0000256" key="3">
    <source>
        <dbReference type="ARBA" id="ARBA00022840"/>
    </source>
</evidence>
<evidence type="ECO:0000259" key="7">
    <source>
        <dbReference type="Pfam" id="PF01883"/>
    </source>
</evidence>
<dbReference type="Pfam" id="PF10609">
    <property type="entry name" value="ParA"/>
    <property type="match status" value="1"/>
</dbReference>
<dbReference type="InterPro" id="IPR027417">
    <property type="entry name" value="P-loop_NTPase"/>
</dbReference>
<dbReference type="EMBL" id="NXLZ01000003">
    <property type="protein sequence ID" value="TKX31509.1"/>
    <property type="molecule type" value="Genomic_DNA"/>
</dbReference>
<dbReference type="InterPro" id="IPR034904">
    <property type="entry name" value="FSCA_dom_sf"/>
</dbReference>
<comment type="caution">
    <text evidence="8">The sequence shown here is derived from an EMBL/GenBank/DDBJ whole genome shotgun (WGS) entry which is preliminary data.</text>
</comment>
<dbReference type="PANTHER" id="PTHR42961:SF2">
    <property type="entry name" value="IRON-SULFUR PROTEIN NUBPL"/>
    <property type="match status" value="1"/>
</dbReference>
<evidence type="ECO:0000256" key="6">
    <source>
        <dbReference type="HAMAP-Rule" id="MF_02040"/>
    </source>
</evidence>
<keyword evidence="6" id="KW-0378">Hydrolase</keyword>
<keyword evidence="5 6" id="KW-0411">Iron-sulfur</keyword>
<dbReference type="Gene3D" id="3.40.50.300">
    <property type="entry name" value="P-loop containing nucleotide triphosphate hydrolases"/>
    <property type="match status" value="1"/>
</dbReference>